<comment type="caution">
    <text evidence="8">The sequence shown here is derived from an EMBL/GenBank/DDBJ whole genome shotgun (WGS) entry which is preliminary data.</text>
</comment>
<evidence type="ECO:0000313" key="8">
    <source>
        <dbReference type="EMBL" id="REL31514.1"/>
    </source>
</evidence>
<dbReference type="EMBL" id="QUOT01000001">
    <property type="protein sequence ID" value="REL31514.1"/>
    <property type="molecule type" value="Genomic_DNA"/>
</dbReference>
<organism evidence="8 9">
    <name type="scientific">Thalassotalea euphylliae</name>
    <dbReference type="NCBI Taxonomy" id="1655234"/>
    <lineage>
        <taxon>Bacteria</taxon>
        <taxon>Pseudomonadati</taxon>
        <taxon>Pseudomonadota</taxon>
        <taxon>Gammaproteobacteria</taxon>
        <taxon>Alteromonadales</taxon>
        <taxon>Colwelliaceae</taxon>
        <taxon>Thalassotalea</taxon>
    </lineage>
</organism>
<dbReference type="PANTHER" id="PTHR42911">
    <property type="entry name" value="MODULATOR OF FTSH PROTEASE HFLC"/>
    <property type="match status" value="1"/>
</dbReference>
<dbReference type="PIRSF" id="PIRSF005651">
    <property type="entry name" value="HflC"/>
    <property type="match status" value="1"/>
</dbReference>
<keyword evidence="3" id="KW-0812">Transmembrane</keyword>
<dbReference type="SUPFAM" id="SSF117892">
    <property type="entry name" value="Band 7/SPFH domain"/>
    <property type="match status" value="1"/>
</dbReference>
<evidence type="ECO:0000256" key="3">
    <source>
        <dbReference type="ARBA" id="ARBA00022692"/>
    </source>
</evidence>
<evidence type="ECO:0000259" key="7">
    <source>
        <dbReference type="SMART" id="SM00244"/>
    </source>
</evidence>
<accession>A0A3E0U475</accession>
<dbReference type="InterPro" id="IPR010200">
    <property type="entry name" value="HflC"/>
</dbReference>
<dbReference type="InterPro" id="IPR001107">
    <property type="entry name" value="Band_7"/>
</dbReference>
<comment type="function">
    <text evidence="6">HflC and HflK could regulate a protease.</text>
</comment>
<evidence type="ECO:0000256" key="4">
    <source>
        <dbReference type="ARBA" id="ARBA00022989"/>
    </source>
</evidence>
<keyword evidence="5" id="KW-0472">Membrane</keyword>
<dbReference type="PANTHER" id="PTHR42911:SF1">
    <property type="entry name" value="MODULATOR OF FTSH PROTEASE HFLC"/>
    <property type="match status" value="1"/>
</dbReference>
<evidence type="ECO:0000313" key="9">
    <source>
        <dbReference type="Proteomes" id="UP000256899"/>
    </source>
</evidence>
<evidence type="ECO:0000256" key="6">
    <source>
        <dbReference type="PIRNR" id="PIRNR005651"/>
    </source>
</evidence>
<dbReference type="GO" id="GO:0008233">
    <property type="term" value="F:peptidase activity"/>
    <property type="evidence" value="ECO:0007669"/>
    <property type="project" value="UniProtKB-KW"/>
</dbReference>
<evidence type="ECO:0000256" key="5">
    <source>
        <dbReference type="ARBA" id="ARBA00023136"/>
    </source>
</evidence>
<dbReference type="NCBIfam" id="TIGR01932">
    <property type="entry name" value="hflC"/>
    <property type="match status" value="2"/>
</dbReference>
<protein>
    <recommendedName>
        <fullName evidence="6">Protein HflC</fullName>
    </recommendedName>
</protein>
<dbReference type="GO" id="GO:0006508">
    <property type="term" value="P:proteolysis"/>
    <property type="evidence" value="ECO:0007669"/>
    <property type="project" value="UniProtKB-KW"/>
</dbReference>
<comment type="similarity">
    <text evidence="2 6">Belongs to the band 7/mec-2 family. HflC subfamily.</text>
</comment>
<keyword evidence="8" id="KW-0645">Protease</keyword>
<feature type="domain" description="Band 7" evidence="7">
    <location>
        <begin position="18"/>
        <end position="188"/>
    </location>
</feature>
<evidence type="ECO:0000256" key="2">
    <source>
        <dbReference type="ARBA" id="ARBA00007862"/>
    </source>
</evidence>
<proteinExistence type="inferred from homology"/>
<dbReference type="RefSeq" id="WP_116016411.1">
    <property type="nucleotide sequence ID" value="NZ_QUOT01000001.1"/>
</dbReference>
<dbReference type="InterPro" id="IPR036013">
    <property type="entry name" value="Band_7/SPFH_dom_sf"/>
</dbReference>
<name>A0A3E0U475_9GAMM</name>
<dbReference type="Proteomes" id="UP000256899">
    <property type="component" value="Unassembled WGS sequence"/>
</dbReference>
<keyword evidence="8" id="KW-0378">Hydrolase</keyword>
<dbReference type="CDD" id="cd03405">
    <property type="entry name" value="SPFH_HflC"/>
    <property type="match status" value="1"/>
</dbReference>
<dbReference type="Pfam" id="PF01145">
    <property type="entry name" value="Band_7"/>
    <property type="match status" value="1"/>
</dbReference>
<comment type="subcellular location">
    <subcellularLocation>
        <location evidence="1">Membrane</location>
        <topology evidence="1">Single-pass membrane protein</topology>
    </subcellularLocation>
</comment>
<dbReference type="AlphaFoldDB" id="A0A3E0U475"/>
<dbReference type="GO" id="GO:0016020">
    <property type="term" value="C:membrane"/>
    <property type="evidence" value="ECO:0007669"/>
    <property type="project" value="UniProtKB-SubCell"/>
</dbReference>
<keyword evidence="4" id="KW-1133">Transmembrane helix</keyword>
<evidence type="ECO:0000256" key="1">
    <source>
        <dbReference type="ARBA" id="ARBA00004167"/>
    </source>
</evidence>
<dbReference type="Gene3D" id="3.30.479.30">
    <property type="entry name" value="Band 7 domain"/>
    <property type="match status" value="1"/>
</dbReference>
<gene>
    <name evidence="8" type="primary">hflC</name>
    <name evidence="8" type="ORF">DXX94_12745</name>
</gene>
<dbReference type="SMART" id="SM00244">
    <property type="entry name" value="PHB"/>
    <property type="match status" value="1"/>
</dbReference>
<sequence>MKNFIVTAIALLFILVVSSVFVVPEGQRGIVFQFSKIKRDAATGEMRIYEPGLHFKIPLIENVKRLDARIQTLDEAPDRFVTAEKKDLMVDSYVKWRIVDFSRFYLRTSGSFDQASILLKQKVNNGLRTEFGTRTIQEIVSGDRDGLMAKARESAESSRDDLGIEVIDVRVKAINLPNEVSNSIFERMRAERNAVAKEHRSKGQEQSEIIRAEIDAKVTVMLADAQKNAQQIRGDGDATAAKVYADAYSKDAEFYSFFRSLEAYENSFNNKSDIMVVKPDSDFFNYLKNGKQGK</sequence>
<keyword evidence="9" id="KW-1185">Reference proteome</keyword>
<reference evidence="9" key="1">
    <citation type="submission" date="2018-08" db="EMBL/GenBank/DDBJ databases">
        <title>Thalassotalea euphylliae genome.</title>
        <authorList>
            <person name="Summers S."/>
            <person name="Rice S.A."/>
            <person name="Freckelton M.L."/>
            <person name="Nedved B.T."/>
            <person name="Hadfield M.G."/>
        </authorList>
    </citation>
    <scope>NUCLEOTIDE SEQUENCE [LARGE SCALE GENOMIC DNA]</scope>
    <source>
        <strain evidence="9">H3</strain>
    </source>
</reference>